<dbReference type="InterPro" id="IPR003770">
    <property type="entry name" value="MLTG-like"/>
</dbReference>
<evidence type="ECO:0000313" key="9">
    <source>
        <dbReference type="Proteomes" id="UP000179069"/>
    </source>
</evidence>
<evidence type="ECO:0000256" key="7">
    <source>
        <dbReference type="HAMAP-Rule" id="MF_02065"/>
    </source>
</evidence>
<proteinExistence type="inferred from homology"/>
<dbReference type="GO" id="GO:0005886">
    <property type="term" value="C:plasma membrane"/>
    <property type="evidence" value="ECO:0007669"/>
    <property type="project" value="UniProtKB-SubCell"/>
</dbReference>
<evidence type="ECO:0000256" key="5">
    <source>
        <dbReference type="ARBA" id="ARBA00023239"/>
    </source>
</evidence>
<comment type="function">
    <text evidence="7">Functions as a peptidoglycan terminase that cleaves nascent peptidoglycan strands endolytically to terminate their elongation.</text>
</comment>
<gene>
    <name evidence="7" type="primary">mltG</name>
    <name evidence="8" type="ORF">A2785_00105</name>
</gene>
<dbReference type="GO" id="GO:0071555">
    <property type="term" value="P:cell wall organization"/>
    <property type="evidence" value="ECO:0007669"/>
    <property type="project" value="UniProtKB-KW"/>
</dbReference>
<dbReference type="HAMAP" id="MF_02065">
    <property type="entry name" value="MltG"/>
    <property type="match status" value="1"/>
</dbReference>
<comment type="catalytic activity">
    <reaction evidence="7">
        <text>a peptidoglycan chain = a peptidoglycan chain with N-acetyl-1,6-anhydromuramyl-[peptide] at the reducing end + a peptidoglycan chain with N-acetylglucosamine at the non-reducing end.</text>
        <dbReference type="EC" id="4.2.2.29"/>
    </reaction>
</comment>
<feature type="transmembrane region" description="Helical" evidence="7">
    <location>
        <begin position="20"/>
        <end position="40"/>
    </location>
</feature>
<dbReference type="GO" id="GO:0008932">
    <property type="term" value="F:lytic endotransglycosylase activity"/>
    <property type="evidence" value="ECO:0007669"/>
    <property type="project" value="UniProtKB-UniRule"/>
</dbReference>
<dbReference type="Gene3D" id="3.30.1490.480">
    <property type="entry name" value="Endolytic murein transglycosylase"/>
    <property type="match status" value="1"/>
</dbReference>
<evidence type="ECO:0000256" key="6">
    <source>
        <dbReference type="ARBA" id="ARBA00023316"/>
    </source>
</evidence>
<accession>A0A1G1VLS9</accession>
<organism evidence="8 9">
    <name type="scientific">Candidatus Chisholmbacteria bacterium RIFCSPHIGHO2_01_FULL_49_18</name>
    <dbReference type="NCBI Taxonomy" id="1797590"/>
    <lineage>
        <taxon>Bacteria</taxon>
        <taxon>Candidatus Chisholmiibacteriota</taxon>
    </lineage>
</organism>
<evidence type="ECO:0000256" key="2">
    <source>
        <dbReference type="ARBA" id="ARBA00022692"/>
    </source>
</evidence>
<evidence type="ECO:0000256" key="4">
    <source>
        <dbReference type="ARBA" id="ARBA00023136"/>
    </source>
</evidence>
<dbReference type="GO" id="GO:0009252">
    <property type="term" value="P:peptidoglycan biosynthetic process"/>
    <property type="evidence" value="ECO:0007669"/>
    <property type="project" value="UniProtKB-UniRule"/>
</dbReference>
<evidence type="ECO:0000256" key="1">
    <source>
        <dbReference type="ARBA" id="ARBA00022475"/>
    </source>
</evidence>
<keyword evidence="2 7" id="KW-0812">Transmembrane</keyword>
<comment type="caution">
    <text evidence="8">The sequence shown here is derived from an EMBL/GenBank/DDBJ whole genome shotgun (WGS) entry which is preliminary data.</text>
</comment>
<comment type="similarity">
    <text evidence="7">Belongs to the transglycosylase MltG family.</text>
</comment>
<keyword evidence="4 7" id="KW-0472">Membrane</keyword>
<dbReference type="EMBL" id="MHCI01000017">
    <property type="protein sequence ID" value="OGY16341.1"/>
    <property type="molecule type" value="Genomic_DNA"/>
</dbReference>
<dbReference type="AlphaFoldDB" id="A0A1G1VLS9"/>
<dbReference type="Pfam" id="PF02618">
    <property type="entry name" value="YceG"/>
    <property type="match status" value="1"/>
</dbReference>
<keyword evidence="3 7" id="KW-1133">Transmembrane helix</keyword>
<name>A0A1G1VLS9_9BACT</name>
<protein>
    <recommendedName>
        <fullName evidence="7">Endolytic murein transglycosylase</fullName>
        <ecNumber evidence="7">4.2.2.29</ecNumber>
    </recommendedName>
    <alternativeName>
        <fullName evidence="7">Peptidoglycan lytic transglycosylase</fullName>
    </alternativeName>
    <alternativeName>
        <fullName evidence="7">Peptidoglycan polymerization terminase</fullName>
    </alternativeName>
</protein>
<evidence type="ECO:0000313" key="8">
    <source>
        <dbReference type="EMBL" id="OGY16341.1"/>
    </source>
</evidence>
<comment type="subcellular location">
    <subcellularLocation>
        <location evidence="7">Cell membrane</location>
        <topology evidence="7">Single-pass membrane protein</topology>
    </subcellularLocation>
</comment>
<dbReference type="Proteomes" id="UP000179069">
    <property type="component" value="Unassembled WGS sequence"/>
</dbReference>
<reference evidence="8 9" key="1">
    <citation type="journal article" date="2016" name="Nat. Commun.">
        <title>Thousands of microbial genomes shed light on interconnected biogeochemical processes in an aquifer system.</title>
        <authorList>
            <person name="Anantharaman K."/>
            <person name="Brown C.T."/>
            <person name="Hug L.A."/>
            <person name="Sharon I."/>
            <person name="Castelle C.J."/>
            <person name="Probst A.J."/>
            <person name="Thomas B.C."/>
            <person name="Singh A."/>
            <person name="Wilkins M.J."/>
            <person name="Karaoz U."/>
            <person name="Brodie E.L."/>
            <person name="Williams K.H."/>
            <person name="Hubbard S.S."/>
            <person name="Banfield J.F."/>
        </authorList>
    </citation>
    <scope>NUCLEOTIDE SEQUENCE [LARGE SCALE GENOMIC DNA]</scope>
</reference>
<keyword evidence="5 7" id="KW-0456">Lyase</keyword>
<dbReference type="NCBIfam" id="TIGR00247">
    <property type="entry name" value="endolytic transglycosylase MltG"/>
    <property type="match status" value="1"/>
</dbReference>
<dbReference type="PANTHER" id="PTHR30518">
    <property type="entry name" value="ENDOLYTIC MUREIN TRANSGLYCOSYLASE"/>
    <property type="match status" value="1"/>
</dbReference>
<feature type="site" description="Important for catalytic activity" evidence="7">
    <location>
        <position position="223"/>
    </location>
</feature>
<dbReference type="PANTHER" id="PTHR30518:SF2">
    <property type="entry name" value="ENDOLYTIC MUREIN TRANSGLYCOSYLASE"/>
    <property type="match status" value="1"/>
</dbReference>
<sequence>MTKLCLVTSFMKENKKKKVISLRVLLMLIFITLTGGALWWKWASSPPDLISTTTAFSVNRGESVESIANNLQKNNLIRSKAAFKLWVMIHNLSKSMQAGEYQISPASNLSQIAWSLTHGIDDIQVTLLEGWRREEMADELQKKIEEKGENFSREEFLQETEGLEGFLFPDTYHIPRLVQTGEISQLLRKTFDIKVDEAMRASIENQGLTVDQAIVIASIVERETRGQIDRPIVAGILIKRWRSGWPLQADATIQYILGYQVKEHSWWKKSLTRQDLEIDSAYNTYTNEGLPPAPICNPSLASIKAVANQEVSAYWYYISDLQGNMHYAKNLQEHNANIASYLGK</sequence>
<evidence type="ECO:0000256" key="3">
    <source>
        <dbReference type="ARBA" id="ARBA00022989"/>
    </source>
</evidence>
<keyword evidence="1 7" id="KW-1003">Cell membrane</keyword>
<dbReference type="EC" id="4.2.2.29" evidence="7"/>
<keyword evidence="6 7" id="KW-0961">Cell wall biogenesis/degradation</keyword>